<organism evidence="1 2">
    <name type="scientific">Roridomyces roridus</name>
    <dbReference type="NCBI Taxonomy" id="1738132"/>
    <lineage>
        <taxon>Eukaryota</taxon>
        <taxon>Fungi</taxon>
        <taxon>Dikarya</taxon>
        <taxon>Basidiomycota</taxon>
        <taxon>Agaricomycotina</taxon>
        <taxon>Agaricomycetes</taxon>
        <taxon>Agaricomycetidae</taxon>
        <taxon>Agaricales</taxon>
        <taxon>Marasmiineae</taxon>
        <taxon>Mycenaceae</taxon>
        <taxon>Roridomyces</taxon>
    </lineage>
</organism>
<evidence type="ECO:0000313" key="2">
    <source>
        <dbReference type="Proteomes" id="UP001221142"/>
    </source>
</evidence>
<dbReference type="AlphaFoldDB" id="A0AAD7B4X6"/>
<comment type="caution">
    <text evidence="1">The sequence shown here is derived from an EMBL/GenBank/DDBJ whole genome shotgun (WGS) entry which is preliminary data.</text>
</comment>
<proteinExistence type="predicted"/>
<sequence>MQHLPLCSTKSISPADLRCRGIDRYLSGSFLSLPLSPVRCPGLRYLQRSSVLEYRRSPLTVSMWVRVTIYMYREYSLISAVPDSVKFPGVGVSLRTPAPGPTNISCLRDVHERVEKDDPEPTRG</sequence>
<evidence type="ECO:0000313" key="1">
    <source>
        <dbReference type="EMBL" id="KAJ7610113.1"/>
    </source>
</evidence>
<protein>
    <submittedName>
        <fullName evidence="1">Uncharacterized protein</fullName>
    </submittedName>
</protein>
<reference evidence="1" key="1">
    <citation type="submission" date="2023-03" db="EMBL/GenBank/DDBJ databases">
        <title>Massive genome expansion in bonnet fungi (Mycena s.s.) driven by repeated elements and novel gene families across ecological guilds.</title>
        <authorList>
            <consortium name="Lawrence Berkeley National Laboratory"/>
            <person name="Harder C.B."/>
            <person name="Miyauchi S."/>
            <person name="Viragh M."/>
            <person name="Kuo A."/>
            <person name="Thoen E."/>
            <person name="Andreopoulos B."/>
            <person name="Lu D."/>
            <person name="Skrede I."/>
            <person name="Drula E."/>
            <person name="Henrissat B."/>
            <person name="Morin E."/>
            <person name="Kohler A."/>
            <person name="Barry K."/>
            <person name="LaButti K."/>
            <person name="Morin E."/>
            <person name="Salamov A."/>
            <person name="Lipzen A."/>
            <person name="Mereny Z."/>
            <person name="Hegedus B."/>
            <person name="Baldrian P."/>
            <person name="Stursova M."/>
            <person name="Weitz H."/>
            <person name="Taylor A."/>
            <person name="Grigoriev I.V."/>
            <person name="Nagy L.G."/>
            <person name="Martin F."/>
            <person name="Kauserud H."/>
        </authorList>
    </citation>
    <scope>NUCLEOTIDE SEQUENCE</scope>
    <source>
        <strain evidence="1">9284</strain>
    </source>
</reference>
<accession>A0AAD7B4X6</accession>
<dbReference type="EMBL" id="JARKIF010000036">
    <property type="protein sequence ID" value="KAJ7610113.1"/>
    <property type="molecule type" value="Genomic_DNA"/>
</dbReference>
<name>A0AAD7B4X6_9AGAR</name>
<gene>
    <name evidence="1" type="ORF">FB45DRAFT_875923</name>
</gene>
<dbReference type="Proteomes" id="UP001221142">
    <property type="component" value="Unassembled WGS sequence"/>
</dbReference>
<keyword evidence="2" id="KW-1185">Reference proteome</keyword>